<organism evidence="6 7">
    <name type="scientific">Caenorhabditis auriculariae</name>
    <dbReference type="NCBI Taxonomy" id="2777116"/>
    <lineage>
        <taxon>Eukaryota</taxon>
        <taxon>Metazoa</taxon>
        <taxon>Ecdysozoa</taxon>
        <taxon>Nematoda</taxon>
        <taxon>Chromadorea</taxon>
        <taxon>Rhabditida</taxon>
        <taxon>Rhabditina</taxon>
        <taxon>Rhabditomorpha</taxon>
        <taxon>Rhabditoidea</taxon>
        <taxon>Rhabditidae</taxon>
        <taxon>Peloderinae</taxon>
        <taxon>Caenorhabditis</taxon>
    </lineage>
</organism>
<reference evidence="6" key="1">
    <citation type="submission" date="2020-10" db="EMBL/GenBank/DDBJ databases">
        <authorList>
            <person name="Kikuchi T."/>
        </authorList>
    </citation>
    <scope>NUCLEOTIDE SEQUENCE</scope>
    <source>
        <strain evidence="6">NKZ352</strain>
    </source>
</reference>
<keyword evidence="7" id="KW-1185">Reference proteome</keyword>
<dbReference type="Gene3D" id="1.20.1070.10">
    <property type="entry name" value="Rhodopsin 7-helix transmembrane proteins"/>
    <property type="match status" value="1"/>
</dbReference>
<evidence type="ECO:0000313" key="6">
    <source>
        <dbReference type="EMBL" id="CAD6186733.1"/>
    </source>
</evidence>
<feature type="transmembrane region" description="Helical" evidence="5">
    <location>
        <begin position="182"/>
        <end position="207"/>
    </location>
</feature>
<dbReference type="PANTHER" id="PTHR24238:SF76">
    <property type="entry name" value="G_PROTEIN_RECEP_F1_2 DOMAIN-CONTAINING PROTEIN"/>
    <property type="match status" value="1"/>
</dbReference>
<evidence type="ECO:0000256" key="5">
    <source>
        <dbReference type="SAM" id="Phobius"/>
    </source>
</evidence>
<feature type="transmembrane region" description="Helical" evidence="5">
    <location>
        <begin position="227"/>
        <end position="248"/>
    </location>
</feature>
<keyword evidence="5" id="KW-1133">Transmembrane helix</keyword>
<feature type="transmembrane region" description="Helical" evidence="5">
    <location>
        <begin position="17"/>
        <end position="41"/>
    </location>
</feature>
<dbReference type="AlphaFoldDB" id="A0A8S1GVK3"/>
<dbReference type="GO" id="GO:0005886">
    <property type="term" value="C:plasma membrane"/>
    <property type="evidence" value="ECO:0007669"/>
    <property type="project" value="TreeGrafter"/>
</dbReference>
<protein>
    <recommendedName>
        <fullName evidence="8">G-protein coupled receptors family 1 profile domain-containing protein</fullName>
    </recommendedName>
</protein>
<accession>A0A8S1GVK3</accession>
<name>A0A8S1GVK3_9PELO</name>
<sequence length="331" mass="37616">MEEQEVWSERPLSLEDLFAGSSLLTVAFLATALYVIMLSIMRKQDKEVVGYRFLFSAGCADVLLLFNYGVWPALTILFKSELIPKSLRHWQQLYLDWAWFSMVSHYSVVSWSRWMAIRRPLAFRNQPRRTSYTLCGLCYLLALVVVLSTHFQPWYVTFYYEPSSYGMLAENFPLYLSGGQSAMFLACHCTAILPPIVFYTWSIALLYSRKKPKLLVHVAQNNIESRLLLPCLINVVTFVIGQVVITVGTGEGKWAGYTVMLLFAANSAMNPLLLLICSKSIRQQVLDALEKNSCYRNEANSAMESCVTSEKPTRRYLFLTLPSSTPPSTAL</sequence>
<evidence type="ECO:0000313" key="7">
    <source>
        <dbReference type="Proteomes" id="UP000835052"/>
    </source>
</evidence>
<feature type="transmembrane region" description="Helical" evidence="5">
    <location>
        <begin position="132"/>
        <end position="151"/>
    </location>
</feature>
<keyword evidence="2" id="KW-0297">G-protein coupled receptor</keyword>
<evidence type="ECO:0008006" key="8">
    <source>
        <dbReference type="Google" id="ProtNLM"/>
    </source>
</evidence>
<feature type="transmembrane region" description="Helical" evidence="5">
    <location>
        <begin position="254"/>
        <end position="276"/>
    </location>
</feature>
<comment type="caution">
    <text evidence="6">The sequence shown here is derived from an EMBL/GenBank/DDBJ whole genome shotgun (WGS) entry which is preliminary data.</text>
</comment>
<dbReference type="Proteomes" id="UP000835052">
    <property type="component" value="Unassembled WGS sequence"/>
</dbReference>
<evidence type="ECO:0000256" key="2">
    <source>
        <dbReference type="ARBA" id="ARBA00023040"/>
    </source>
</evidence>
<proteinExistence type="predicted"/>
<keyword evidence="4" id="KW-0807">Transducer</keyword>
<gene>
    <name evidence="6" type="ORF">CAUJ_LOCUS2652</name>
</gene>
<dbReference type="GO" id="GO:0008188">
    <property type="term" value="F:neuropeptide receptor activity"/>
    <property type="evidence" value="ECO:0007669"/>
    <property type="project" value="TreeGrafter"/>
</dbReference>
<evidence type="ECO:0000256" key="4">
    <source>
        <dbReference type="ARBA" id="ARBA00023224"/>
    </source>
</evidence>
<dbReference type="OrthoDB" id="5866227at2759"/>
<evidence type="ECO:0000256" key="1">
    <source>
        <dbReference type="ARBA" id="ARBA00004141"/>
    </source>
</evidence>
<keyword evidence="5" id="KW-0472">Membrane</keyword>
<dbReference type="EMBL" id="CAJGYM010000005">
    <property type="protein sequence ID" value="CAD6186733.1"/>
    <property type="molecule type" value="Genomic_DNA"/>
</dbReference>
<keyword evidence="5" id="KW-0812">Transmembrane</keyword>
<keyword evidence="3" id="KW-0675">Receptor</keyword>
<comment type="subcellular location">
    <subcellularLocation>
        <location evidence="1">Membrane</location>
        <topology evidence="1">Multi-pass membrane protein</topology>
    </subcellularLocation>
</comment>
<dbReference type="PANTHER" id="PTHR24238">
    <property type="entry name" value="G-PROTEIN COUPLED RECEPTOR"/>
    <property type="match status" value="1"/>
</dbReference>
<feature type="transmembrane region" description="Helical" evidence="5">
    <location>
        <begin position="94"/>
        <end position="111"/>
    </location>
</feature>
<dbReference type="SUPFAM" id="SSF81321">
    <property type="entry name" value="Family A G protein-coupled receptor-like"/>
    <property type="match status" value="1"/>
</dbReference>
<evidence type="ECO:0000256" key="3">
    <source>
        <dbReference type="ARBA" id="ARBA00023170"/>
    </source>
</evidence>
<feature type="transmembrane region" description="Helical" evidence="5">
    <location>
        <begin position="53"/>
        <end position="74"/>
    </location>
</feature>